<reference evidence="1 2" key="1">
    <citation type="journal article" date="2017" name="Mol. Plant">
        <title>The Genome of Medicinal Plant Macleaya cordata Provides New Insights into Benzylisoquinoline Alkaloids Metabolism.</title>
        <authorList>
            <person name="Liu X."/>
            <person name="Liu Y."/>
            <person name="Huang P."/>
            <person name="Ma Y."/>
            <person name="Qing Z."/>
            <person name="Tang Q."/>
            <person name="Cao H."/>
            <person name="Cheng P."/>
            <person name="Zheng Y."/>
            <person name="Yuan Z."/>
            <person name="Zhou Y."/>
            <person name="Liu J."/>
            <person name="Tang Z."/>
            <person name="Zhuo Y."/>
            <person name="Zhang Y."/>
            <person name="Yu L."/>
            <person name="Huang J."/>
            <person name="Yang P."/>
            <person name="Peng Q."/>
            <person name="Zhang J."/>
            <person name="Jiang W."/>
            <person name="Zhang Z."/>
            <person name="Lin K."/>
            <person name="Ro D.K."/>
            <person name="Chen X."/>
            <person name="Xiong X."/>
            <person name="Shang Y."/>
            <person name="Huang S."/>
            <person name="Zeng J."/>
        </authorList>
    </citation>
    <scope>NUCLEOTIDE SEQUENCE [LARGE SCALE GENOMIC DNA]</scope>
    <source>
        <strain evidence="2">cv. BLH2017</strain>
        <tissue evidence="1">Root</tissue>
    </source>
</reference>
<dbReference type="InParanoid" id="A0A200PZY7"/>
<evidence type="ECO:0000313" key="1">
    <source>
        <dbReference type="EMBL" id="OVA03782.1"/>
    </source>
</evidence>
<accession>A0A200PZY7</accession>
<dbReference type="OrthoDB" id="2010356at2759"/>
<gene>
    <name evidence="1" type="ORF">BVC80_7521g2</name>
</gene>
<dbReference type="Proteomes" id="UP000195402">
    <property type="component" value="Unassembled WGS sequence"/>
</dbReference>
<name>A0A200PZY7_MACCD</name>
<dbReference type="EMBL" id="MVGT01003523">
    <property type="protein sequence ID" value="OVA03782.1"/>
    <property type="molecule type" value="Genomic_DNA"/>
</dbReference>
<evidence type="ECO:0000313" key="2">
    <source>
        <dbReference type="Proteomes" id="UP000195402"/>
    </source>
</evidence>
<keyword evidence="2" id="KW-1185">Reference proteome</keyword>
<sequence length="184" mass="22475">MSLFKPSFQEFVGFQRSKVSPFVDEDDERSWVPSKKDEAFSVKSCYEDMFIIDNDDISTMHDHVDRSLDWIAPHSVMTFIWAWDTKTPTTPTKFLRFCLPFAVWWNLWMERNRRQFEGRDRRVNEIIMEIKASLFSWARNHEMFKDLNFTDLAFGWEKYFLKKKKKKKKIYSLSEREVGRHWRY</sequence>
<comment type="caution">
    <text evidence="1">The sequence shown here is derived from an EMBL/GenBank/DDBJ whole genome shotgun (WGS) entry which is preliminary data.</text>
</comment>
<proteinExistence type="predicted"/>
<dbReference type="AlphaFoldDB" id="A0A200PZY7"/>
<organism evidence="1 2">
    <name type="scientific">Macleaya cordata</name>
    <name type="common">Five-seeded plume-poppy</name>
    <name type="synonym">Bocconia cordata</name>
    <dbReference type="NCBI Taxonomy" id="56857"/>
    <lineage>
        <taxon>Eukaryota</taxon>
        <taxon>Viridiplantae</taxon>
        <taxon>Streptophyta</taxon>
        <taxon>Embryophyta</taxon>
        <taxon>Tracheophyta</taxon>
        <taxon>Spermatophyta</taxon>
        <taxon>Magnoliopsida</taxon>
        <taxon>Ranunculales</taxon>
        <taxon>Papaveraceae</taxon>
        <taxon>Papaveroideae</taxon>
        <taxon>Macleaya</taxon>
    </lineage>
</organism>
<protein>
    <submittedName>
        <fullName evidence="1">Uncharacterized protein</fullName>
    </submittedName>
</protein>